<keyword evidence="3" id="KW-1185">Reference proteome</keyword>
<sequence>MGQGDVDLLLDRSPRPPSGCTYIIYFAEVLGARTLGTMKRGDGAAGVPDRVTEHGNPGPADPSTSAPHFNPQDGPTLERLREGNPQVIPHSITPRSVSSEVSEYRRARPEISRDLRNTPPKGPTSNHKRLMTQLFNVSRLRSPSSSERGKWTVPRLWATRRRHHQSDKNTTLTSTFPTNIETTKRRIRVVTSLVGSGCNRRQNRRLYVIPSLLKPPPPPAFPRPPRASDRQQASACRWCLPVSEAMAGSRSLVLCEAARPIPTPAEEQSCSQRPAPATLYNPAARRMHEREKCGVGNSFAALPPTRSLLSTSEKCPALGSVFLFIPY</sequence>
<feature type="compositionally biased region" description="Basic and acidic residues" evidence="1">
    <location>
        <begin position="102"/>
        <end position="116"/>
    </location>
</feature>
<gene>
    <name evidence="2" type="ORF">MONAX_5E047135</name>
</gene>
<evidence type="ECO:0000313" key="2">
    <source>
        <dbReference type="EMBL" id="VTJ69280.1"/>
    </source>
</evidence>
<name>A0A5E4BJN3_MARMO</name>
<evidence type="ECO:0000256" key="1">
    <source>
        <dbReference type="SAM" id="MobiDB-lite"/>
    </source>
</evidence>
<feature type="region of interest" description="Disordered" evidence="1">
    <location>
        <begin position="41"/>
        <end position="127"/>
    </location>
</feature>
<dbReference type="Proteomes" id="UP000335636">
    <property type="component" value="Unassembled WGS sequence"/>
</dbReference>
<evidence type="ECO:0000313" key="3">
    <source>
        <dbReference type="Proteomes" id="UP000335636"/>
    </source>
</evidence>
<proteinExistence type="predicted"/>
<organism evidence="2 3">
    <name type="scientific">Marmota monax</name>
    <name type="common">Woodchuck</name>
    <dbReference type="NCBI Taxonomy" id="9995"/>
    <lineage>
        <taxon>Eukaryota</taxon>
        <taxon>Metazoa</taxon>
        <taxon>Chordata</taxon>
        <taxon>Craniata</taxon>
        <taxon>Vertebrata</taxon>
        <taxon>Euteleostomi</taxon>
        <taxon>Mammalia</taxon>
        <taxon>Eutheria</taxon>
        <taxon>Euarchontoglires</taxon>
        <taxon>Glires</taxon>
        <taxon>Rodentia</taxon>
        <taxon>Sciuromorpha</taxon>
        <taxon>Sciuridae</taxon>
        <taxon>Xerinae</taxon>
        <taxon>Marmotini</taxon>
        <taxon>Marmota</taxon>
    </lineage>
</organism>
<comment type="caution">
    <text evidence="2">The sequence shown here is derived from an EMBL/GenBank/DDBJ whole genome shotgun (WGS) entry which is preliminary data.</text>
</comment>
<reference evidence="2" key="1">
    <citation type="submission" date="2019-04" db="EMBL/GenBank/DDBJ databases">
        <authorList>
            <person name="Alioto T."/>
            <person name="Alioto T."/>
        </authorList>
    </citation>
    <scope>NUCLEOTIDE SEQUENCE [LARGE SCALE GENOMIC DNA]</scope>
</reference>
<protein>
    <submittedName>
        <fullName evidence="2">Uncharacterized protein</fullName>
    </submittedName>
</protein>
<accession>A0A5E4BJN3</accession>
<dbReference type="EMBL" id="CABDUW010000454">
    <property type="protein sequence ID" value="VTJ69280.1"/>
    <property type="molecule type" value="Genomic_DNA"/>
</dbReference>
<dbReference type="AlphaFoldDB" id="A0A5E4BJN3"/>